<evidence type="ECO:0000259" key="6">
    <source>
        <dbReference type="PROSITE" id="PS50109"/>
    </source>
</evidence>
<organism evidence="7">
    <name type="scientific">Woronichinia naegeliana WA131</name>
    <dbReference type="NCBI Taxonomy" id="2824559"/>
    <lineage>
        <taxon>Bacteria</taxon>
        <taxon>Bacillati</taxon>
        <taxon>Cyanobacteriota</taxon>
        <taxon>Cyanophyceae</taxon>
        <taxon>Synechococcales</taxon>
        <taxon>Coelosphaeriaceae</taxon>
        <taxon>Woronichinia</taxon>
    </lineage>
</organism>
<dbReference type="PANTHER" id="PTHR43547">
    <property type="entry name" value="TWO-COMPONENT HISTIDINE KINASE"/>
    <property type="match status" value="1"/>
</dbReference>
<evidence type="ECO:0000256" key="3">
    <source>
        <dbReference type="ARBA" id="ARBA00022553"/>
    </source>
</evidence>
<dbReference type="CDD" id="cd00082">
    <property type="entry name" value="HisKA"/>
    <property type="match status" value="1"/>
</dbReference>
<feature type="domain" description="Histidine kinase" evidence="6">
    <location>
        <begin position="83"/>
        <end position="312"/>
    </location>
</feature>
<sequence length="315" mass="36651">MNGMIILGSSKARYWSEEEQDLKEIQDALAIAYYIIQTQMTIPTRSLGSEESPLFRVWIEATRQQLEQQRQWNQQLIHNIVTIMSDQTRNPLATIRMGIEMLRKRPPSPEVLTQRLDMMEQQWRKLNDINEKILQLRTLKCDQNSLVFQSVNLIAFLESFLTRYQEEGAAIASRRREIKTKWPEETVFVNVDINCLKKILQELITNAEKFALPHTPIQLEIQDHLETDSNKVTVYCRNFSHHIPPKHLKYLFDPFYREQWTIDDAIPGIGLGLTIVKTLVEQLNGTIDVICEPTDSPDFCSIIFVLVLPQKSLAK</sequence>
<gene>
    <name evidence="7" type="ORF">KA717_07005</name>
</gene>
<dbReference type="InterPro" id="IPR036097">
    <property type="entry name" value="HisK_dim/P_sf"/>
</dbReference>
<dbReference type="InterPro" id="IPR036890">
    <property type="entry name" value="HATPase_C_sf"/>
</dbReference>
<dbReference type="Pfam" id="PF02518">
    <property type="entry name" value="HATPase_c"/>
    <property type="match status" value="1"/>
</dbReference>
<dbReference type="InterPro" id="IPR003594">
    <property type="entry name" value="HATPase_dom"/>
</dbReference>
<keyword evidence="3" id="KW-0597">Phosphoprotein</keyword>
<evidence type="ECO:0000256" key="4">
    <source>
        <dbReference type="ARBA" id="ARBA00022777"/>
    </source>
</evidence>
<keyword evidence="4 7" id="KW-0808">Transferase</keyword>
<dbReference type="SUPFAM" id="SSF55874">
    <property type="entry name" value="ATPase domain of HSP90 chaperone/DNA topoisomerase II/histidine kinase"/>
    <property type="match status" value="1"/>
</dbReference>
<comment type="catalytic activity">
    <reaction evidence="1">
        <text>ATP + protein L-histidine = ADP + protein N-phospho-L-histidine.</text>
        <dbReference type="EC" id="2.7.13.3"/>
    </reaction>
</comment>
<dbReference type="Proteomes" id="UP001065613">
    <property type="component" value="Chromosome"/>
</dbReference>
<evidence type="ECO:0000313" key="7">
    <source>
        <dbReference type="EMBL" id="UXE62502.1"/>
    </source>
</evidence>
<dbReference type="SMART" id="SM00388">
    <property type="entry name" value="HisKA"/>
    <property type="match status" value="1"/>
</dbReference>
<dbReference type="PANTHER" id="PTHR43547:SF2">
    <property type="entry name" value="HYBRID SIGNAL TRANSDUCTION HISTIDINE KINASE C"/>
    <property type="match status" value="1"/>
</dbReference>
<proteinExistence type="predicted"/>
<dbReference type="Gene3D" id="1.10.287.130">
    <property type="match status" value="1"/>
</dbReference>
<dbReference type="InterPro" id="IPR003661">
    <property type="entry name" value="HisK_dim/P_dom"/>
</dbReference>
<protein>
    <recommendedName>
        <fullName evidence="2">histidine kinase</fullName>
        <ecNumber evidence="2">2.7.13.3</ecNumber>
    </recommendedName>
</protein>
<dbReference type="SMART" id="SM00387">
    <property type="entry name" value="HATPase_c"/>
    <property type="match status" value="1"/>
</dbReference>
<dbReference type="GO" id="GO:0000155">
    <property type="term" value="F:phosphorelay sensor kinase activity"/>
    <property type="evidence" value="ECO:0007669"/>
    <property type="project" value="InterPro"/>
</dbReference>
<accession>A0A977PXC7</accession>
<reference evidence="7" key="1">
    <citation type="submission" date="2021-04" db="EMBL/GenBank/DDBJ databases">
        <title>Genome sequence of Woronichinia naegeliana from Washington state freshwater lake bloom.</title>
        <authorList>
            <person name="Dreher T.W."/>
        </authorList>
    </citation>
    <scope>NUCLEOTIDE SEQUENCE</scope>
    <source>
        <strain evidence="7">WA131</strain>
    </source>
</reference>
<dbReference type="KEGG" id="wna:KA717_07005"/>
<dbReference type="PRINTS" id="PR00344">
    <property type="entry name" value="BCTRLSENSOR"/>
</dbReference>
<evidence type="ECO:0000256" key="2">
    <source>
        <dbReference type="ARBA" id="ARBA00012438"/>
    </source>
</evidence>
<dbReference type="AlphaFoldDB" id="A0A977PXC7"/>
<dbReference type="InterPro" id="IPR004358">
    <property type="entry name" value="Sig_transdc_His_kin-like_C"/>
</dbReference>
<keyword evidence="5" id="KW-0902">Two-component regulatory system</keyword>
<dbReference type="InterPro" id="IPR005467">
    <property type="entry name" value="His_kinase_dom"/>
</dbReference>
<evidence type="ECO:0000256" key="5">
    <source>
        <dbReference type="ARBA" id="ARBA00023012"/>
    </source>
</evidence>
<dbReference type="EC" id="2.7.13.3" evidence="2"/>
<dbReference type="PROSITE" id="PS50109">
    <property type="entry name" value="HIS_KIN"/>
    <property type="match status" value="1"/>
</dbReference>
<dbReference type="SUPFAM" id="SSF47384">
    <property type="entry name" value="Homodimeric domain of signal transducing histidine kinase"/>
    <property type="match status" value="1"/>
</dbReference>
<dbReference type="EMBL" id="CP073041">
    <property type="protein sequence ID" value="UXE62502.1"/>
    <property type="molecule type" value="Genomic_DNA"/>
</dbReference>
<name>A0A977PXC7_9CYAN</name>
<dbReference type="Gene3D" id="3.30.565.10">
    <property type="entry name" value="Histidine kinase-like ATPase, C-terminal domain"/>
    <property type="match status" value="1"/>
</dbReference>
<evidence type="ECO:0000256" key="1">
    <source>
        <dbReference type="ARBA" id="ARBA00000085"/>
    </source>
</evidence>
<keyword evidence="4 7" id="KW-0418">Kinase</keyword>
<dbReference type="Pfam" id="PF00512">
    <property type="entry name" value="HisKA"/>
    <property type="match status" value="1"/>
</dbReference>